<evidence type="ECO:0000313" key="3">
    <source>
        <dbReference type="Proteomes" id="UP001165283"/>
    </source>
</evidence>
<dbReference type="RefSeq" id="WP_252444438.1">
    <property type="nucleotide sequence ID" value="NZ_JAGSOV010000069.1"/>
</dbReference>
<reference evidence="2" key="1">
    <citation type="submission" date="2021-04" db="EMBL/GenBank/DDBJ databases">
        <title>Pseudonocardia sp. nov., isolated from sandy soil of mangrove forest.</title>
        <authorList>
            <person name="Zan Z."/>
            <person name="Huang R."/>
            <person name="Liu W."/>
        </authorList>
    </citation>
    <scope>NUCLEOTIDE SEQUENCE</scope>
    <source>
        <strain evidence="2">S2-4</strain>
    </source>
</reference>
<gene>
    <name evidence="2" type="ORF">KDL28_31455</name>
</gene>
<dbReference type="Proteomes" id="UP001165283">
    <property type="component" value="Unassembled WGS sequence"/>
</dbReference>
<evidence type="ECO:0000313" key="2">
    <source>
        <dbReference type="EMBL" id="MCO1659596.1"/>
    </source>
</evidence>
<name>A0ABT1A979_9PSEU</name>
<organism evidence="2 3">
    <name type="scientific">Pseudonocardia humida</name>
    <dbReference type="NCBI Taxonomy" id="2800819"/>
    <lineage>
        <taxon>Bacteria</taxon>
        <taxon>Bacillati</taxon>
        <taxon>Actinomycetota</taxon>
        <taxon>Actinomycetes</taxon>
        <taxon>Pseudonocardiales</taxon>
        <taxon>Pseudonocardiaceae</taxon>
        <taxon>Pseudonocardia</taxon>
    </lineage>
</organism>
<dbReference type="SUPFAM" id="SSF55961">
    <property type="entry name" value="Bet v1-like"/>
    <property type="match status" value="1"/>
</dbReference>
<dbReference type="InterPro" id="IPR023393">
    <property type="entry name" value="START-like_dom_sf"/>
</dbReference>
<comment type="caution">
    <text evidence="2">The sequence shown here is derived from an EMBL/GenBank/DDBJ whole genome shotgun (WGS) entry which is preliminary data.</text>
</comment>
<dbReference type="Pfam" id="PF10604">
    <property type="entry name" value="Polyketide_cyc2"/>
    <property type="match status" value="1"/>
</dbReference>
<dbReference type="Gene3D" id="3.30.530.20">
    <property type="match status" value="1"/>
</dbReference>
<protein>
    <submittedName>
        <fullName evidence="2">SRPBCC family protein</fullName>
    </submittedName>
</protein>
<feature type="region of interest" description="Disordered" evidence="1">
    <location>
        <begin position="75"/>
        <end position="95"/>
    </location>
</feature>
<sequence>MGDYEHSTTVTADPDELYRYLSDVHNLPDYFAAMREAEATGESSHGGAEVHVVAEVEGTRREGEAWLTRDADKRTLSWGSEGPNGYRGDLHVDPAGEGSEVTVRLHTERADGDGIRAGLEQTLASIKQRVEGAGTGGA</sequence>
<accession>A0ABT1A979</accession>
<keyword evidence="3" id="KW-1185">Reference proteome</keyword>
<proteinExistence type="predicted"/>
<dbReference type="EMBL" id="JAGSOV010000069">
    <property type="protein sequence ID" value="MCO1659596.1"/>
    <property type="molecule type" value="Genomic_DNA"/>
</dbReference>
<dbReference type="InterPro" id="IPR019587">
    <property type="entry name" value="Polyketide_cyclase/dehydratase"/>
</dbReference>
<evidence type="ECO:0000256" key="1">
    <source>
        <dbReference type="SAM" id="MobiDB-lite"/>
    </source>
</evidence>